<comment type="caution">
    <text evidence="1">The sequence shown here is derived from an EMBL/GenBank/DDBJ whole genome shotgun (WGS) entry which is preliminary data.</text>
</comment>
<proteinExistence type="predicted"/>
<accession>A0ABD2IP70</accession>
<keyword evidence="2" id="KW-1185">Reference proteome</keyword>
<name>A0ABD2IP70_9BILA</name>
<reference evidence="1 2" key="1">
    <citation type="submission" date="2024-10" db="EMBL/GenBank/DDBJ databases">
        <authorList>
            <person name="Kim D."/>
        </authorList>
    </citation>
    <scope>NUCLEOTIDE SEQUENCE [LARGE SCALE GENOMIC DNA]</scope>
    <source>
        <strain evidence="1">BH-2024</strain>
    </source>
</reference>
<dbReference type="AlphaFoldDB" id="A0ABD2IP70"/>
<sequence>MEAFKAAFASASSPANFIIVFWFLRSYSVLPFNLTNESTREQLALKRINNSCRFLLVRCPIARDESKWTKWEKEAIGWRIYDQWNRIDIQINDEDEIGKGLLNPKVIGSKSAEK</sequence>
<evidence type="ECO:0000313" key="1">
    <source>
        <dbReference type="EMBL" id="KAL3080922.1"/>
    </source>
</evidence>
<dbReference type="EMBL" id="JBICBT010001144">
    <property type="protein sequence ID" value="KAL3080922.1"/>
    <property type="molecule type" value="Genomic_DNA"/>
</dbReference>
<gene>
    <name evidence="1" type="ORF">niasHT_032950</name>
</gene>
<evidence type="ECO:0000313" key="2">
    <source>
        <dbReference type="Proteomes" id="UP001620626"/>
    </source>
</evidence>
<protein>
    <submittedName>
        <fullName evidence="1">Uncharacterized protein</fullName>
    </submittedName>
</protein>
<dbReference type="Proteomes" id="UP001620626">
    <property type="component" value="Unassembled WGS sequence"/>
</dbReference>
<organism evidence="1 2">
    <name type="scientific">Heterodera trifolii</name>
    <dbReference type="NCBI Taxonomy" id="157864"/>
    <lineage>
        <taxon>Eukaryota</taxon>
        <taxon>Metazoa</taxon>
        <taxon>Ecdysozoa</taxon>
        <taxon>Nematoda</taxon>
        <taxon>Chromadorea</taxon>
        <taxon>Rhabditida</taxon>
        <taxon>Tylenchina</taxon>
        <taxon>Tylenchomorpha</taxon>
        <taxon>Tylenchoidea</taxon>
        <taxon>Heteroderidae</taxon>
        <taxon>Heteroderinae</taxon>
        <taxon>Heterodera</taxon>
    </lineage>
</organism>